<dbReference type="AlphaFoldDB" id="A0A0R2KAX3"/>
<organism evidence="2 4">
    <name type="scientific">Ligilactobacillus acidipiscis</name>
    <dbReference type="NCBI Taxonomy" id="89059"/>
    <lineage>
        <taxon>Bacteria</taxon>
        <taxon>Bacillati</taxon>
        <taxon>Bacillota</taxon>
        <taxon>Bacilli</taxon>
        <taxon>Lactobacillales</taxon>
        <taxon>Lactobacillaceae</taxon>
        <taxon>Ligilactobacillus</taxon>
    </lineage>
</organism>
<reference evidence="3" key="2">
    <citation type="submission" date="2016-11" db="EMBL/GenBank/DDBJ databases">
        <authorList>
            <person name="Jaros S."/>
            <person name="Januszkiewicz K."/>
            <person name="Wedrychowicz H."/>
        </authorList>
    </citation>
    <scope>NUCLEOTIDE SEQUENCE [LARGE SCALE GENOMIC DNA]</scope>
    <source>
        <strain evidence="3">ACA-DC 1533</strain>
    </source>
</reference>
<evidence type="ECO:0000313" key="2">
    <source>
        <dbReference type="EMBL" id="KRN86626.1"/>
    </source>
</evidence>
<dbReference type="RefSeq" id="WP_154021997.1">
    <property type="nucleotide sequence ID" value="NZ_CP113926.1"/>
</dbReference>
<evidence type="ECO:0000313" key="5">
    <source>
        <dbReference type="Proteomes" id="UP000190935"/>
    </source>
</evidence>
<evidence type="ECO:0000313" key="1">
    <source>
        <dbReference type="EMBL" id="HJE96874.1"/>
    </source>
</evidence>
<accession>A0A0R2KAX3</accession>
<reference evidence="1" key="4">
    <citation type="journal article" date="2021" name="PeerJ">
        <title>Extensive microbial diversity within the chicken gut microbiome revealed by metagenomics and culture.</title>
        <authorList>
            <person name="Gilroy R."/>
            <person name="Ravi A."/>
            <person name="Getino M."/>
            <person name="Pursley I."/>
            <person name="Horton D.L."/>
            <person name="Alikhan N.F."/>
            <person name="Baker D."/>
            <person name="Gharbi K."/>
            <person name="Hall N."/>
            <person name="Watson M."/>
            <person name="Adriaenssens E.M."/>
            <person name="Foster-Nyarko E."/>
            <person name="Jarju S."/>
            <person name="Secka A."/>
            <person name="Antonio M."/>
            <person name="Oren A."/>
            <person name="Chaudhuri R.R."/>
            <person name="La Ragione R."/>
            <person name="Hildebrand F."/>
            <person name="Pallen M.J."/>
        </authorList>
    </citation>
    <scope>NUCLEOTIDE SEQUENCE</scope>
    <source>
        <strain evidence="1">CHK174-6876</strain>
    </source>
</reference>
<dbReference type="Proteomes" id="UP000190935">
    <property type="component" value="Chromosome I"/>
</dbReference>
<dbReference type="Proteomes" id="UP000707535">
    <property type="component" value="Unassembled WGS sequence"/>
</dbReference>
<dbReference type="KEGG" id="laca:LAC1533_0146"/>
<dbReference type="EMBL" id="JQBK01000015">
    <property type="protein sequence ID" value="KRN86626.1"/>
    <property type="molecule type" value="Genomic_DNA"/>
</dbReference>
<dbReference type="STRING" id="89059.LAC1533_0146"/>
<gene>
    <name evidence="2" type="ORF">IV43_GL000527</name>
    <name evidence="1" type="ORF">K8V00_04570</name>
    <name evidence="3" type="ORF">LAC1533_0146</name>
</gene>
<dbReference type="GeneID" id="95348251"/>
<evidence type="ECO:0000313" key="3">
    <source>
        <dbReference type="EMBL" id="SFV39566.1"/>
    </source>
</evidence>
<reference evidence="1" key="5">
    <citation type="submission" date="2021-09" db="EMBL/GenBank/DDBJ databases">
        <authorList>
            <person name="Gilroy R."/>
        </authorList>
    </citation>
    <scope>NUCLEOTIDE SEQUENCE</scope>
    <source>
        <strain evidence="1">CHK174-6876</strain>
    </source>
</reference>
<dbReference type="Proteomes" id="UP000051491">
    <property type="component" value="Unassembled WGS sequence"/>
</dbReference>
<protein>
    <submittedName>
        <fullName evidence="2">Uncharacterized protein</fullName>
    </submittedName>
</protein>
<proteinExistence type="predicted"/>
<reference evidence="2 4" key="1">
    <citation type="journal article" date="2015" name="Genome Announc.">
        <title>Expanding the biotechnology potential of lactobacilli through comparative genomics of 213 strains and associated genera.</title>
        <authorList>
            <person name="Sun Z."/>
            <person name="Harris H.M."/>
            <person name="McCann A."/>
            <person name="Guo C."/>
            <person name="Argimon S."/>
            <person name="Zhang W."/>
            <person name="Yang X."/>
            <person name="Jeffery I.B."/>
            <person name="Cooney J.C."/>
            <person name="Kagawa T.F."/>
            <person name="Liu W."/>
            <person name="Song Y."/>
            <person name="Salvetti E."/>
            <person name="Wrobel A."/>
            <person name="Rasinkangas P."/>
            <person name="Parkhill J."/>
            <person name="Rea M.C."/>
            <person name="O'Sullivan O."/>
            <person name="Ritari J."/>
            <person name="Douillard F.P."/>
            <person name="Paul Ross R."/>
            <person name="Yang R."/>
            <person name="Briner A.E."/>
            <person name="Felis G.E."/>
            <person name="de Vos W.M."/>
            <person name="Barrangou R."/>
            <person name="Klaenhammer T.R."/>
            <person name="Caufield P.W."/>
            <person name="Cui Y."/>
            <person name="Zhang H."/>
            <person name="O'Toole P.W."/>
        </authorList>
    </citation>
    <scope>NUCLEOTIDE SEQUENCE [LARGE SCALE GENOMIC DNA]</scope>
    <source>
        <strain evidence="2 4">DSM 15353</strain>
    </source>
</reference>
<sequence>MSKLKLNTKQVKASFKELNDNFKITPYQFAKITGIPQTFIDKTPNSKFDRARFG</sequence>
<reference evidence="5" key="3">
    <citation type="submission" date="2016-11" db="EMBL/GenBank/DDBJ databases">
        <authorList>
            <person name="Papadimitriou K."/>
        </authorList>
    </citation>
    <scope>NUCLEOTIDE SEQUENCE [LARGE SCALE GENOMIC DNA]</scope>
    <source>
        <strain evidence="5">ACA-DC 1533</strain>
    </source>
</reference>
<dbReference type="EMBL" id="DYXG01000037">
    <property type="protein sequence ID" value="HJE96874.1"/>
    <property type="molecule type" value="Genomic_DNA"/>
</dbReference>
<evidence type="ECO:0000313" key="4">
    <source>
        <dbReference type="Proteomes" id="UP000051491"/>
    </source>
</evidence>
<dbReference type="EMBL" id="LT630287">
    <property type="protein sequence ID" value="SFV39566.1"/>
    <property type="molecule type" value="Genomic_DNA"/>
</dbReference>
<dbReference type="PATRIC" id="fig|89059.3.peg.543"/>
<name>A0A0R2KAX3_9LACO</name>